<evidence type="ECO:0000313" key="3">
    <source>
        <dbReference type="Proteomes" id="UP000006591"/>
    </source>
</evidence>
<keyword evidence="1" id="KW-0472">Membrane</keyword>
<organism evidence="2">
    <name type="scientific">Oryza nivara</name>
    <name type="common">Indian wild rice</name>
    <name type="synonym">Oryza sativa f. spontanea</name>
    <dbReference type="NCBI Taxonomy" id="4536"/>
    <lineage>
        <taxon>Eukaryota</taxon>
        <taxon>Viridiplantae</taxon>
        <taxon>Streptophyta</taxon>
        <taxon>Embryophyta</taxon>
        <taxon>Tracheophyta</taxon>
        <taxon>Spermatophyta</taxon>
        <taxon>Magnoliopsida</taxon>
        <taxon>Liliopsida</taxon>
        <taxon>Poales</taxon>
        <taxon>Poaceae</taxon>
        <taxon>BOP clade</taxon>
        <taxon>Oryzoideae</taxon>
        <taxon>Oryzeae</taxon>
        <taxon>Oryzinae</taxon>
        <taxon>Oryza</taxon>
    </lineage>
</organism>
<dbReference type="STRING" id="4536.A0A0E0GG92"/>
<sequence length="136" mass="15806">MAGQQQWKGHAEEQEIQFEAGLHFCLSLLCLPLPFLLLGCSVESLYYGFNRPWHQHQQRYVMTMRPCELHELECHCSGFRTTKWTLFFVGNLGRNAATKCIYELEVISKLSVTHYLVNCSDRGLDAKELQSVEKMY</sequence>
<keyword evidence="1" id="KW-0812">Transmembrane</keyword>
<evidence type="ECO:0000256" key="1">
    <source>
        <dbReference type="SAM" id="Phobius"/>
    </source>
</evidence>
<reference evidence="2" key="1">
    <citation type="submission" date="2015-04" db="UniProtKB">
        <authorList>
            <consortium name="EnsemblPlants"/>
        </authorList>
    </citation>
    <scope>IDENTIFICATION</scope>
    <source>
        <strain evidence="2">SL10</strain>
    </source>
</reference>
<proteinExistence type="predicted"/>
<evidence type="ECO:0000313" key="2">
    <source>
        <dbReference type="EnsemblPlants" id="ONIVA03G01960.1"/>
    </source>
</evidence>
<dbReference type="HOGENOM" id="CLU_1920366_0_0_1"/>
<dbReference type="AlphaFoldDB" id="A0A0E0GG92"/>
<dbReference type="Gramene" id="ONIVA03G01960.1">
    <property type="protein sequence ID" value="ONIVA03G01960.1"/>
    <property type="gene ID" value="ONIVA03G01960"/>
</dbReference>
<dbReference type="EnsemblPlants" id="ONIVA03G01960.1">
    <property type="protein sequence ID" value="ONIVA03G01960.1"/>
    <property type="gene ID" value="ONIVA03G01960"/>
</dbReference>
<keyword evidence="1" id="KW-1133">Transmembrane helix</keyword>
<protein>
    <submittedName>
        <fullName evidence="2">Uncharacterized protein</fullName>
    </submittedName>
</protein>
<accession>A0A0E0GG92</accession>
<dbReference type="Proteomes" id="UP000006591">
    <property type="component" value="Chromosome 3"/>
</dbReference>
<keyword evidence="3" id="KW-1185">Reference proteome</keyword>
<reference evidence="2" key="2">
    <citation type="submission" date="2018-04" db="EMBL/GenBank/DDBJ databases">
        <title>OnivRS2 (Oryza nivara Reference Sequence Version 2).</title>
        <authorList>
            <person name="Zhang J."/>
            <person name="Kudrna D."/>
            <person name="Lee S."/>
            <person name="Talag J."/>
            <person name="Rajasekar S."/>
            <person name="Welchert J."/>
            <person name="Hsing Y.-I."/>
            <person name="Wing R.A."/>
        </authorList>
    </citation>
    <scope>NUCLEOTIDE SEQUENCE [LARGE SCALE GENOMIC DNA]</scope>
    <source>
        <strain evidence="2">SL10</strain>
    </source>
</reference>
<name>A0A0E0GG92_ORYNI</name>
<feature type="transmembrane region" description="Helical" evidence="1">
    <location>
        <begin position="20"/>
        <end position="49"/>
    </location>
</feature>